<dbReference type="RefSeq" id="WP_377572764.1">
    <property type="nucleotide sequence ID" value="NZ_JBHTMP010000033.1"/>
</dbReference>
<keyword evidence="2" id="KW-1185">Reference proteome</keyword>
<gene>
    <name evidence="1" type="ORF">ACFQ4H_20710</name>
</gene>
<dbReference type="Proteomes" id="UP001597260">
    <property type="component" value="Unassembled WGS sequence"/>
</dbReference>
<reference evidence="2" key="1">
    <citation type="journal article" date="2019" name="Int. J. Syst. Evol. Microbiol.">
        <title>The Global Catalogue of Microorganisms (GCM) 10K type strain sequencing project: providing services to taxonomists for standard genome sequencing and annotation.</title>
        <authorList>
            <consortium name="The Broad Institute Genomics Platform"/>
            <consortium name="The Broad Institute Genome Sequencing Center for Infectious Disease"/>
            <person name="Wu L."/>
            <person name="Ma J."/>
        </authorList>
    </citation>
    <scope>NUCLEOTIDE SEQUENCE [LARGE SCALE GENOMIC DNA]</scope>
    <source>
        <strain evidence="2">JCM 31037</strain>
    </source>
</reference>
<evidence type="ECO:0000313" key="2">
    <source>
        <dbReference type="Proteomes" id="UP001597260"/>
    </source>
</evidence>
<accession>A0ABW3YGB3</accession>
<protein>
    <submittedName>
        <fullName evidence="1">Uncharacterized protein</fullName>
    </submittedName>
</protein>
<evidence type="ECO:0000313" key="1">
    <source>
        <dbReference type="EMBL" id="MFD1323514.1"/>
    </source>
</evidence>
<sequence length="91" mass="9838">MAAPHRVPDQPHIELCNSILLASVAVSAGHGFQRKANVDTSARWRHAAEDRVVLGKVFQVLLLATHQGIDRGAAVAEKQLVWNPQPTIAAD</sequence>
<proteinExistence type="predicted"/>
<dbReference type="EMBL" id="JBHTMP010000033">
    <property type="protein sequence ID" value="MFD1323514.1"/>
    <property type="molecule type" value="Genomic_DNA"/>
</dbReference>
<organism evidence="1 2">
    <name type="scientific">Micromonospora sonneratiae</name>
    <dbReference type="NCBI Taxonomy" id="1184706"/>
    <lineage>
        <taxon>Bacteria</taxon>
        <taxon>Bacillati</taxon>
        <taxon>Actinomycetota</taxon>
        <taxon>Actinomycetes</taxon>
        <taxon>Micromonosporales</taxon>
        <taxon>Micromonosporaceae</taxon>
        <taxon>Micromonospora</taxon>
    </lineage>
</organism>
<name>A0ABW3YGB3_9ACTN</name>
<comment type="caution">
    <text evidence="1">The sequence shown here is derived from an EMBL/GenBank/DDBJ whole genome shotgun (WGS) entry which is preliminary data.</text>
</comment>